<dbReference type="SUPFAM" id="SSF55785">
    <property type="entry name" value="PYP-like sensor domain (PAS domain)"/>
    <property type="match status" value="3"/>
</dbReference>
<dbReference type="InterPro" id="IPR013655">
    <property type="entry name" value="PAS_fold_3"/>
</dbReference>
<dbReference type="InterPro" id="IPR052155">
    <property type="entry name" value="Biofilm_reg_signaling"/>
</dbReference>
<gene>
    <name evidence="4" type="ORF">RM423_01590</name>
</gene>
<dbReference type="PROSITE" id="PS50113">
    <property type="entry name" value="PAC"/>
    <property type="match status" value="2"/>
</dbReference>
<feature type="domain" description="PAC" evidence="3">
    <location>
        <begin position="207"/>
        <end position="258"/>
    </location>
</feature>
<evidence type="ECO:0000259" key="1">
    <source>
        <dbReference type="PROSITE" id="PS50043"/>
    </source>
</evidence>
<feature type="domain" description="PAS" evidence="2">
    <location>
        <begin position="259"/>
        <end position="301"/>
    </location>
</feature>
<dbReference type="Pfam" id="PF08447">
    <property type="entry name" value="PAS_3"/>
    <property type="match status" value="1"/>
</dbReference>
<dbReference type="NCBIfam" id="TIGR00229">
    <property type="entry name" value="sensory_box"/>
    <property type="match status" value="3"/>
</dbReference>
<dbReference type="Proteomes" id="UP001183176">
    <property type="component" value="Unassembled WGS sequence"/>
</dbReference>
<feature type="domain" description="HTH luxR-type" evidence="1">
    <location>
        <begin position="380"/>
        <end position="445"/>
    </location>
</feature>
<feature type="domain" description="PAC" evidence="3">
    <location>
        <begin position="331"/>
        <end position="383"/>
    </location>
</feature>
<organism evidence="4 5">
    <name type="scientific">Jatrophihabitans lederbergiae</name>
    <dbReference type="NCBI Taxonomy" id="3075547"/>
    <lineage>
        <taxon>Bacteria</taxon>
        <taxon>Bacillati</taxon>
        <taxon>Actinomycetota</taxon>
        <taxon>Actinomycetes</taxon>
        <taxon>Jatrophihabitantales</taxon>
        <taxon>Jatrophihabitantaceae</taxon>
        <taxon>Jatrophihabitans</taxon>
    </lineage>
</organism>
<sequence length="454" mass="49553">MDSQELLATAPGSRDGHDTERSTVVIGINLVGEVIVWSPAAARLLGWSAAEVLGRPAVELIDWGVDARDAAKFLFVGGSGVWIREHVVTAKSGKRIRLRTTASIVAGPDGADEVLASSVEVLESTVSTVMSTGAQPFRALVERGSDLMLLCAEDVTISYAGPSLSQLFGYLPRELVGGSLSDFVHPEDVPALRHDWESLLAHPDRETSLDVRISNRTSRWRWVELRISNLIADASVAAMVLNIRDITEQREAADALAAKEELLRSIVDAGFDGVWVVDHSGATVFANARMAELLGVSEAALAKAVVSDFFDAAACELLRTPVPGRPTGIRVEADIPFVRRDGERRWLSISAVPYRDGNGHPLGTVSLCSDVTDHAQLEENVPGLHRLSRRELEVVRRLLDGDRVPAIADQLFISQSTIRNHLSSVFRKLRVRSQQELIELLRGHRLTDPGERRS</sequence>
<keyword evidence="5" id="KW-1185">Reference proteome</keyword>
<dbReference type="SMART" id="SM00421">
    <property type="entry name" value="HTH_LUXR"/>
    <property type="match status" value="1"/>
</dbReference>
<accession>A0ABU2J522</accession>
<proteinExistence type="predicted"/>
<reference evidence="5" key="1">
    <citation type="submission" date="2023-07" db="EMBL/GenBank/DDBJ databases">
        <title>30 novel species of actinomycetes from the DSMZ collection.</title>
        <authorList>
            <person name="Nouioui I."/>
        </authorList>
    </citation>
    <scope>NUCLEOTIDE SEQUENCE [LARGE SCALE GENOMIC DNA]</scope>
    <source>
        <strain evidence="5">DSM 44399</strain>
    </source>
</reference>
<evidence type="ECO:0000259" key="2">
    <source>
        <dbReference type="PROSITE" id="PS50112"/>
    </source>
</evidence>
<dbReference type="SMART" id="SM00086">
    <property type="entry name" value="PAC"/>
    <property type="match status" value="2"/>
</dbReference>
<dbReference type="PROSITE" id="PS00622">
    <property type="entry name" value="HTH_LUXR_1"/>
    <property type="match status" value="1"/>
</dbReference>
<dbReference type="InterPro" id="IPR013767">
    <property type="entry name" value="PAS_fold"/>
</dbReference>
<evidence type="ECO:0000313" key="5">
    <source>
        <dbReference type="Proteomes" id="UP001183176"/>
    </source>
</evidence>
<evidence type="ECO:0000259" key="3">
    <source>
        <dbReference type="PROSITE" id="PS50113"/>
    </source>
</evidence>
<feature type="domain" description="PAS" evidence="2">
    <location>
        <begin position="133"/>
        <end position="203"/>
    </location>
</feature>
<dbReference type="Gene3D" id="1.10.10.10">
    <property type="entry name" value="Winged helix-like DNA-binding domain superfamily/Winged helix DNA-binding domain"/>
    <property type="match status" value="1"/>
</dbReference>
<dbReference type="PROSITE" id="PS50043">
    <property type="entry name" value="HTH_LUXR_2"/>
    <property type="match status" value="1"/>
</dbReference>
<dbReference type="InterPro" id="IPR001610">
    <property type="entry name" value="PAC"/>
</dbReference>
<dbReference type="InterPro" id="IPR000014">
    <property type="entry name" value="PAS"/>
</dbReference>
<dbReference type="RefSeq" id="WP_311421244.1">
    <property type="nucleotide sequence ID" value="NZ_JAVREH010000002.1"/>
</dbReference>
<comment type="caution">
    <text evidence="4">The sequence shown here is derived from an EMBL/GenBank/DDBJ whole genome shotgun (WGS) entry which is preliminary data.</text>
</comment>
<dbReference type="InterPro" id="IPR035965">
    <property type="entry name" value="PAS-like_dom_sf"/>
</dbReference>
<dbReference type="PRINTS" id="PR00038">
    <property type="entry name" value="HTHLUXR"/>
</dbReference>
<dbReference type="SMART" id="SM00091">
    <property type="entry name" value="PAS"/>
    <property type="match status" value="3"/>
</dbReference>
<dbReference type="Pfam" id="PF00989">
    <property type="entry name" value="PAS"/>
    <property type="match status" value="2"/>
</dbReference>
<dbReference type="Pfam" id="PF00196">
    <property type="entry name" value="GerE"/>
    <property type="match status" value="1"/>
</dbReference>
<dbReference type="PROSITE" id="PS50112">
    <property type="entry name" value="PAS"/>
    <property type="match status" value="3"/>
</dbReference>
<dbReference type="InterPro" id="IPR036388">
    <property type="entry name" value="WH-like_DNA-bd_sf"/>
</dbReference>
<dbReference type="PANTHER" id="PTHR44757">
    <property type="entry name" value="DIGUANYLATE CYCLASE DGCP"/>
    <property type="match status" value="1"/>
</dbReference>
<dbReference type="EMBL" id="JAVREH010000002">
    <property type="protein sequence ID" value="MDT0260082.1"/>
    <property type="molecule type" value="Genomic_DNA"/>
</dbReference>
<dbReference type="InterPro" id="IPR016032">
    <property type="entry name" value="Sig_transdc_resp-reg_C-effctor"/>
</dbReference>
<evidence type="ECO:0000313" key="4">
    <source>
        <dbReference type="EMBL" id="MDT0260082.1"/>
    </source>
</evidence>
<dbReference type="CDD" id="cd06170">
    <property type="entry name" value="LuxR_C_like"/>
    <property type="match status" value="1"/>
</dbReference>
<name>A0ABU2J522_9ACTN</name>
<dbReference type="CDD" id="cd00130">
    <property type="entry name" value="PAS"/>
    <property type="match status" value="3"/>
</dbReference>
<dbReference type="InterPro" id="IPR000792">
    <property type="entry name" value="Tscrpt_reg_LuxR_C"/>
</dbReference>
<feature type="domain" description="PAS" evidence="2">
    <location>
        <begin position="25"/>
        <end position="58"/>
    </location>
</feature>
<dbReference type="SUPFAM" id="SSF46894">
    <property type="entry name" value="C-terminal effector domain of the bipartite response regulators"/>
    <property type="match status" value="1"/>
</dbReference>
<dbReference type="Gene3D" id="3.30.450.20">
    <property type="entry name" value="PAS domain"/>
    <property type="match status" value="3"/>
</dbReference>
<protein>
    <submittedName>
        <fullName evidence="4">PAS domain S-box protein</fullName>
    </submittedName>
</protein>
<dbReference type="PANTHER" id="PTHR44757:SF2">
    <property type="entry name" value="BIOFILM ARCHITECTURE MAINTENANCE PROTEIN MBAA"/>
    <property type="match status" value="1"/>
</dbReference>
<dbReference type="InterPro" id="IPR000700">
    <property type="entry name" value="PAS-assoc_C"/>
</dbReference>